<keyword evidence="2" id="KW-1185">Reference proteome</keyword>
<evidence type="ECO:0000313" key="1">
    <source>
        <dbReference type="EMBL" id="KNF09435.1"/>
    </source>
</evidence>
<dbReference type="Proteomes" id="UP000037267">
    <property type="component" value="Unassembled WGS sequence"/>
</dbReference>
<organism evidence="1 2">
    <name type="scientific">Gottschalkia purinilytica</name>
    <name type="common">Clostridium purinilyticum</name>
    <dbReference type="NCBI Taxonomy" id="1503"/>
    <lineage>
        <taxon>Bacteria</taxon>
        <taxon>Bacillati</taxon>
        <taxon>Bacillota</taxon>
        <taxon>Tissierellia</taxon>
        <taxon>Tissierellales</taxon>
        <taxon>Gottschalkiaceae</taxon>
        <taxon>Gottschalkia</taxon>
    </lineage>
</organism>
<dbReference type="RefSeq" id="WP_050354418.1">
    <property type="nucleotide sequence ID" value="NZ_LGSS01000003.1"/>
</dbReference>
<evidence type="ECO:0000313" key="2">
    <source>
        <dbReference type="Proteomes" id="UP000037267"/>
    </source>
</evidence>
<gene>
    <name evidence="1" type="ORF">CLPU_3c02140</name>
</gene>
<sequence length="64" mass="7811">MKEKSHLREIKNLYENGFRCIRYDNGEDGKLTVHLKNFEDEKIDTLIYNDEEQILQIKNFIDEY</sequence>
<dbReference type="AlphaFoldDB" id="A0A0L0WDB5"/>
<accession>A0A0L0WDB5</accession>
<reference evidence="2" key="1">
    <citation type="submission" date="2015-07" db="EMBL/GenBank/DDBJ databases">
        <title>Draft genome sequence of the purine-degrading Gottschalkia purinilyticum DSM 1384 (formerly Clostridium purinilyticum).</title>
        <authorList>
            <person name="Poehlein A."/>
            <person name="Schiel-Bengelsdorf B."/>
            <person name="Bengelsdorf F.R."/>
            <person name="Daniel R."/>
            <person name="Duerre P."/>
        </authorList>
    </citation>
    <scope>NUCLEOTIDE SEQUENCE [LARGE SCALE GENOMIC DNA]</scope>
    <source>
        <strain evidence="2">DSM 1384</strain>
    </source>
</reference>
<name>A0A0L0WDB5_GOTPU</name>
<dbReference type="EMBL" id="LGSS01000003">
    <property type="protein sequence ID" value="KNF09435.1"/>
    <property type="molecule type" value="Genomic_DNA"/>
</dbReference>
<dbReference type="STRING" id="1503.CLPU_3c02140"/>
<dbReference type="OrthoDB" id="2062385at2"/>
<protein>
    <submittedName>
        <fullName evidence="1">Uncharacterized protein</fullName>
    </submittedName>
</protein>
<proteinExistence type="predicted"/>
<comment type="caution">
    <text evidence="1">The sequence shown here is derived from an EMBL/GenBank/DDBJ whole genome shotgun (WGS) entry which is preliminary data.</text>
</comment>